<keyword evidence="3" id="KW-0418">Kinase</keyword>
<feature type="domain" description="Signal transduction histidine kinase internal region" evidence="2">
    <location>
        <begin position="98"/>
        <end position="175"/>
    </location>
</feature>
<feature type="transmembrane region" description="Helical" evidence="1">
    <location>
        <begin position="21"/>
        <end position="41"/>
    </location>
</feature>
<dbReference type="EMBL" id="CP053435">
    <property type="protein sequence ID" value="QJW92408.1"/>
    <property type="molecule type" value="Genomic_DNA"/>
</dbReference>
<keyword evidence="3" id="KW-0808">Transferase</keyword>
<dbReference type="PANTHER" id="PTHR34220:SF7">
    <property type="entry name" value="SENSOR HISTIDINE KINASE YPDA"/>
    <property type="match status" value="1"/>
</dbReference>
<evidence type="ECO:0000259" key="2">
    <source>
        <dbReference type="Pfam" id="PF06580"/>
    </source>
</evidence>
<dbReference type="GO" id="GO:0016020">
    <property type="term" value="C:membrane"/>
    <property type="evidence" value="ECO:0007669"/>
    <property type="project" value="InterPro"/>
</dbReference>
<accession>A0A6M5YEL6</accession>
<dbReference type="Proteomes" id="UP000502756">
    <property type="component" value="Chromosome"/>
</dbReference>
<dbReference type="GO" id="GO:0000155">
    <property type="term" value="F:phosphorelay sensor kinase activity"/>
    <property type="evidence" value="ECO:0007669"/>
    <property type="project" value="InterPro"/>
</dbReference>
<dbReference type="Gene3D" id="3.30.565.10">
    <property type="entry name" value="Histidine kinase-like ATPase, C-terminal domain"/>
    <property type="match status" value="1"/>
</dbReference>
<keyword evidence="1" id="KW-1133">Transmembrane helix</keyword>
<evidence type="ECO:0000256" key="1">
    <source>
        <dbReference type="SAM" id="Phobius"/>
    </source>
</evidence>
<feature type="transmembrane region" description="Helical" evidence="1">
    <location>
        <begin position="53"/>
        <end position="74"/>
    </location>
</feature>
<dbReference type="InterPro" id="IPR010559">
    <property type="entry name" value="Sig_transdc_His_kin_internal"/>
</dbReference>
<organism evidence="3 4">
    <name type="scientific">Spirosoma taeanense</name>
    <dbReference type="NCBI Taxonomy" id="2735870"/>
    <lineage>
        <taxon>Bacteria</taxon>
        <taxon>Pseudomonadati</taxon>
        <taxon>Bacteroidota</taxon>
        <taxon>Cytophagia</taxon>
        <taxon>Cytophagales</taxon>
        <taxon>Cytophagaceae</taxon>
        <taxon>Spirosoma</taxon>
    </lineage>
</organism>
<name>A0A6M5YEL6_9BACT</name>
<dbReference type="Pfam" id="PF06580">
    <property type="entry name" value="His_kinase"/>
    <property type="match status" value="1"/>
</dbReference>
<dbReference type="AlphaFoldDB" id="A0A6M5YEL6"/>
<reference evidence="3 4" key="1">
    <citation type="submission" date="2020-05" db="EMBL/GenBank/DDBJ databases">
        <title>Genome sequencing of Spirosoma sp. TS118.</title>
        <authorList>
            <person name="Lee J.-H."/>
            <person name="Jeong S."/>
            <person name="Zhao L."/>
            <person name="Jung J.-H."/>
            <person name="Kim M.-K."/>
            <person name="Lim S."/>
        </authorList>
    </citation>
    <scope>NUCLEOTIDE SEQUENCE [LARGE SCALE GENOMIC DNA]</scope>
    <source>
        <strain evidence="3 4">TS118</strain>
    </source>
</reference>
<dbReference type="PANTHER" id="PTHR34220">
    <property type="entry name" value="SENSOR HISTIDINE KINASE YPDA"/>
    <property type="match status" value="1"/>
</dbReference>
<gene>
    <name evidence="3" type="ORF">HNV11_18495</name>
</gene>
<keyword evidence="1" id="KW-0812">Transmembrane</keyword>
<keyword evidence="4" id="KW-1185">Reference proteome</keyword>
<protein>
    <submittedName>
        <fullName evidence="3">Histidine kinase</fullName>
    </submittedName>
</protein>
<dbReference type="KEGG" id="stae:HNV11_18495"/>
<evidence type="ECO:0000313" key="4">
    <source>
        <dbReference type="Proteomes" id="UP000502756"/>
    </source>
</evidence>
<sequence length="280" mass="32187">MALHIHRRHPSYQRVIRRICLSSLLASINSLLVTVLVMWIYGQLGYPVAPTRWLLALAFVFLTVIIVTAVYEGIHAFEQWKRYFMESEQLKKAQLQSQLEALKQQVNPHFLFNSLNILDALIDDDPQQARQFLDEMSTVYRYLLRSNEQNLTSLSTELAFIESYYQMLRTRHGQSLHLVTRISPQYANHQIPPLTLQLLVENAVKHNIILPDQPLTIEIATDDQAQLTVRNNLQRKHTQVNSSGVGLSNILTKYRVLGQATPTFQEDDQQFVVTLPLVAA</sequence>
<evidence type="ECO:0000313" key="3">
    <source>
        <dbReference type="EMBL" id="QJW92408.1"/>
    </source>
</evidence>
<proteinExistence type="predicted"/>
<keyword evidence="1" id="KW-0472">Membrane</keyword>
<dbReference type="InterPro" id="IPR050640">
    <property type="entry name" value="Bact_2-comp_sensor_kinase"/>
</dbReference>
<dbReference type="InterPro" id="IPR036890">
    <property type="entry name" value="HATPase_C_sf"/>
</dbReference>